<dbReference type="InterPro" id="IPR008906">
    <property type="entry name" value="HATC_C_dom"/>
</dbReference>
<dbReference type="Pfam" id="PF05699">
    <property type="entry name" value="Dimer_Tnp_hAT"/>
    <property type="match status" value="1"/>
</dbReference>
<feature type="domain" description="HAT C-terminal dimerisation" evidence="1">
    <location>
        <begin position="64"/>
        <end position="144"/>
    </location>
</feature>
<evidence type="ECO:0000313" key="3">
    <source>
        <dbReference type="Proteomes" id="UP000022910"/>
    </source>
</evidence>
<dbReference type="SUPFAM" id="SSF53098">
    <property type="entry name" value="Ribonuclease H-like"/>
    <property type="match status" value="1"/>
</dbReference>
<dbReference type="GO" id="GO:0046983">
    <property type="term" value="F:protein dimerization activity"/>
    <property type="evidence" value="ECO:0007669"/>
    <property type="project" value="InterPro"/>
</dbReference>
<evidence type="ECO:0000259" key="1">
    <source>
        <dbReference type="Pfam" id="PF05699"/>
    </source>
</evidence>
<comment type="caution">
    <text evidence="2">The sequence shown here is derived from an EMBL/GenBank/DDBJ whole genome shotgun (WGS) entry which is preliminary data.</text>
</comment>
<protein>
    <recommendedName>
        <fullName evidence="1">HAT C-terminal dimerisation domain-containing protein</fullName>
    </recommendedName>
</protein>
<evidence type="ECO:0000313" key="2">
    <source>
        <dbReference type="EMBL" id="EXX71685.1"/>
    </source>
</evidence>
<dbReference type="HOGENOM" id="CLU_147556_0_0_1"/>
<name>A0A015JWJ0_RHIIW</name>
<keyword evidence="3" id="KW-1185">Reference proteome</keyword>
<organism evidence="2 3">
    <name type="scientific">Rhizophagus irregularis (strain DAOM 197198w)</name>
    <name type="common">Glomus intraradices</name>
    <dbReference type="NCBI Taxonomy" id="1432141"/>
    <lineage>
        <taxon>Eukaryota</taxon>
        <taxon>Fungi</taxon>
        <taxon>Fungi incertae sedis</taxon>
        <taxon>Mucoromycota</taxon>
        <taxon>Glomeromycotina</taxon>
        <taxon>Glomeromycetes</taxon>
        <taxon>Glomerales</taxon>
        <taxon>Glomeraceae</taxon>
        <taxon>Rhizophagus</taxon>
    </lineage>
</organism>
<dbReference type="OrthoDB" id="2303987at2759"/>
<dbReference type="EMBL" id="JEMT01015999">
    <property type="protein sequence ID" value="EXX71685.1"/>
    <property type="molecule type" value="Genomic_DNA"/>
</dbReference>
<accession>A0A015JWJ0</accession>
<proteinExistence type="predicted"/>
<dbReference type="Proteomes" id="UP000022910">
    <property type="component" value="Unassembled WGS sequence"/>
</dbReference>
<reference evidence="2 3" key="1">
    <citation type="submission" date="2014-02" db="EMBL/GenBank/DDBJ databases">
        <title>Single nucleus genome sequencing reveals high similarity among nuclei of an endomycorrhizal fungus.</title>
        <authorList>
            <person name="Lin K."/>
            <person name="Geurts R."/>
            <person name="Zhang Z."/>
            <person name="Limpens E."/>
            <person name="Saunders D.G."/>
            <person name="Mu D."/>
            <person name="Pang E."/>
            <person name="Cao H."/>
            <person name="Cha H."/>
            <person name="Lin T."/>
            <person name="Zhou Q."/>
            <person name="Shang Y."/>
            <person name="Li Y."/>
            <person name="Ivanov S."/>
            <person name="Sharma T."/>
            <person name="Velzen R.V."/>
            <person name="Ruijter N.D."/>
            <person name="Aanen D.K."/>
            <person name="Win J."/>
            <person name="Kamoun S."/>
            <person name="Bisseling T."/>
            <person name="Huang S."/>
        </authorList>
    </citation>
    <scope>NUCLEOTIDE SEQUENCE [LARGE SCALE GENOMIC DNA]</scope>
    <source>
        <strain evidence="3">DAOM197198w</strain>
    </source>
</reference>
<dbReference type="InterPro" id="IPR012337">
    <property type="entry name" value="RNaseH-like_sf"/>
</dbReference>
<sequence>MNERFKEFDDDKYITCFFLDSQFRSRPLTAKAYSKIVRYATTIGKRLGFDLKESRALCEQIKDYHNNKPPFDLDESCSLDDPLNWWNLIDTDSQPNSLPRVARHLLAICPNFASCERGFSTLGWLFNDWRLNLNISRLESMAALEIQC</sequence>
<gene>
    <name evidence="2" type="ORF">RirG_076350</name>
</gene>
<dbReference type="AlphaFoldDB" id="A0A015JWJ0"/>